<accession>A0ABD3WTY3</accession>
<gene>
    <name evidence="3" type="ORF">ACJMK2_033860</name>
</gene>
<proteinExistence type="predicted"/>
<dbReference type="Pfam" id="PF11470">
    <property type="entry name" value="TUG-UBL1"/>
    <property type="match status" value="1"/>
</dbReference>
<dbReference type="Proteomes" id="UP001634394">
    <property type="component" value="Unassembled WGS sequence"/>
</dbReference>
<feature type="region of interest" description="Disordered" evidence="1">
    <location>
        <begin position="623"/>
        <end position="680"/>
    </location>
</feature>
<dbReference type="CDD" id="cd16118">
    <property type="entry name" value="UBX2_UBXN9"/>
    <property type="match status" value="1"/>
</dbReference>
<reference evidence="3 4" key="1">
    <citation type="submission" date="2024-11" db="EMBL/GenBank/DDBJ databases">
        <title>Chromosome-level genome assembly of the freshwater bivalve Anodonta woodiana.</title>
        <authorList>
            <person name="Chen X."/>
        </authorList>
    </citation>
    <scope>NUCLEOTIDE SEQUENCE [LARGE SCALE GENOMIC DNA]</scope>
    <source>
        <strain evidence="3">MN2024</strain>
        <tissue evidence="3">Gills</tissue>
    </source>
</reference>
<dbReference type="SUPFAM" id="SSF54236">
    <property type="entry name" value="Ubiquitin-like"/>
    <property type="match status" value="2"/>
</dbReference>
<sequence length="680" mass="76390">MATVQVLCPNGHRQNIKITPNTKILQILEEVCQKQGFMPPDDFKLVHGRKDLDTTLSVRYANLPNNAKLELVKSHKIRSESNVLVAVQLESGERLQQEFSPGTTLWEILCHWEEKPDSPYKDKLTSIDSSQNPSIQPVCIYMTEEVIGKMALMDTSLRTLGLTGGKTVIRLLHRPVEDAVLAEIIDKIEKERRKKVRLQEIAAKRSQSQEGMPSEKDFQNESSHEPLSEKNARNESEKHPDAKEIVTESHVSKHFDPPCEPSKSVPAPEDTKIDKSQDESEPMEVDSGLSQVKDEVTKYMDIEDKAEPNLDQSSLGKEDNKSKSRKETPTEGEQMVSDARVAQRSAAEQLRALNIPGVQVFTPDDFNDLTPQEQEIARRLARSFMPAMGLAMSDDQKQEEQTKHNQQMPFSDFKFPEKTKGMDLYHNELSKVTPEDFKPAERQTVVFSLDENINRGEVGNEDLPDDFYEVTVEDVKKLMADIERKREEEQNQPLMTKALRQAQLEVKYSKYTKVVIRLQFPDRLVLQGVFKPTETIFALQTFVKDHLEEKSEPFYLYTAPPKNVLNDLSQTLLEAHLVPASVVYFGSQETRENYLSKAILAEISPRAKADSLMVECLPTGSNGSKDIARTNGKASASGSASAKAHTSTNKDSSAAHHSSSPAASSDAKPGAPKWFKMGNK</sequence>
<feature type="domain" description="UBX" evidence="2">
    <location>
        <begin position="509"/>
        <end position="585"/>
    </location>
</feature>
<evidence type="ECO:0000313" key="3">
    <source>
        <dbReference type="EMBL" id="KAL3875965.1"/>
    </source>
</evidence>
<dbReference type="PROSITE" id="PS50033">
    <property type="entry name" value="UBX"/>
    <property type="match status" value="1"/>
</dbReference>
<dbReference type="CDD" id="cd16105">
    <property type="entry name" value="Ubl_ASPSCR1_like"/>
    <property type="match status" value="1"/>
</dbReference>
<dbReference type="InterPro" id="IPR029071">
    <property type="entry name" value="Ubiquitin-like_domsf"/>
</dbReference>
<dbReference type="InterPro" id="IPR059238">
    <property type="entry name" value="UBX1_UBXN9"/>
</dbReference>
<dbReference type="PANTHER" id="PTHR46467:SF1">
    <property type="entry name" value="TETHER CONTAINING UBX DOMAIN FOR GLUT4"/>
    <property type="match status" value="1"/>
</dbReference>
<feature type="compositionally biased region" description="Basic and acidic residues" evidence="1">
    <location>
        <begin position="316"/>
        <end position="329"/>
    </location>
</feature>
<dbReference type="Pfam" id="PF00789">
    <property type="entry name" value="UBX"/>
    <property type="match status" value="1"/>
</dbReference>
<dbReference type="Gene3D" id="3.10.20.90">
    <property type="entry name" value="Phosphatidylinositol 3-kinase Catalytic Subunit, Chain A, domain 1"/>
    <property type="match status" value="2"/>
</dbReference>
<comment type="caution">
    <text evidence="3">The sequence shown here is derived from an EMBL/GenBank/DDBJ whole genome shotgun (WGS) entry which is preliminary data.</text>
</comment>
<dbReference type="InterPro" id="IPR021569">
    <property type="entry name" value="TUG-UBL1"/>
</dbReference>
<dbReference type="AlphaFoldDB" id="A0ABD3WTY3"/>
<dbReference type="InterPro" id="IPR001012">
    <property type="entry name" value="UBX_dom"/>
</dbReference>
<evidence type="ECO:0000259" key="2">
    <source>
        <dbReference type="PROSITE" id="PS50033"/>
    </source>
</evidence>
<keyword evidence="4" id="KW-1185">Reference proteome</keyword>
<protein>
    <recommendedName>
        <fullName evidence="2">UBX domain-containing protein</fullName>
    </recommendedName>
</protein>
<evidence type="ECO:0000256" key="1">
    <source>
        <dbReference type="SAM" id="MobiDB-lite"/>
    </source>
</evidence>
<dbReference type="CDD" id="cd17075">
    <property type="entry name" value="UBX1_UBXN9"/>
    <property type="match status" value="1"/>
</dbReference>
<feature type="compositionally biased region" description="Low complexity" evidence="1">
    <location>
        <begin position="632"/>
        <end position="669"/>
    </location>
</feature>
<evidence type="ECO:0000313" key="4">
    <source>
        <dbReference type="Proteomes" id="UP001634394"/>
    </source>
</evidence>
<feature type="region of interest" description="Disordered" evidence="1">
    <location>
        <begin position="202"/>
        <end position="345"/>
    </location>
</feature>
<feature type="compositionally biased region" description="Basic and acidic residues" evidence="1">
    <location>
        <begin position="269"/>
        <end position="278"/>
    </location>
</feature>
<dbReference type="PANTHER" id="PTHR46467">
    <property type="entry name" value="TETHER CONTAINING UBX DOMAIN FOR GLUT4"/>
    <property type="match status" value="1"/>
</dbReference>
<organism evidence="3 4">
    <name type="scientific">Sinanodonta woodiana</name>
    <name type="common">Chinese pond mussel</name>
    <name type="synonym">Anodonta woodiana</name>
    <dbReference type="NCBI Taxonomy" id="1069815"/>
    <lineage>
        <taxon>Eukaryota</taxon>
        <taxon>Metazoa</taxon>
        <taxon>Spiralia</taxon>
        <taxon>Lophotrochozoa</taxon>
        <taxon>Mollusca</taxon>
        <taxon>Bivalvia</taxon>
        <taxon>Autobranchia</taxon>
        <taxon>Heteroconchia</taxon>
        <taxon>Palaeoheterodonta</taxon>
        <taxon>Unionida</taxon>
        <taxon>Unionoidea</taxon>
        <taxon>Unionidae</taxon>
        <taxon>Unioninae</taxon>
        <taxon>Sinanodonta</taxon>
    </lineage>
</organism>
<feature type="compositionally biased region" description="Basic and acidic residues" evidence="1">
    <location>
        <begin position="292"/>
        <end position="308"/>
    </location>
</feature>
<dbReference type="EMBL" id="JBJQND010000005">
    <property type="protein sequence ID" value="KAL3875965.1"/>
    <property type="molecule type" value="Genomic_DNA"/>
</dbReference>
<name>A0ABD3WTY3_SINWO</name>
<feature type="compositionally biased region" description="Basic and acidic residues" evidence="1">
    <location>
        <begin position="213"/>
        <end position="257"/>
    </location>
</feature>